<feature type="domain" description="RdRp catalytic" evidence="11">
    <location>
        <begin position="325"/>
        <end position="469"/>
    </location>
</feature>
<feature type="binding site" evidence="9">
    <location>
        <position position="437"/>
    </location>
    <ligand>
        <name>Mg(2+)</name>
        <dbReference type="ChEBI" id="CHEBI:18420"/>
        <label>2</label>
    </ligand>
</feature>
<proteinExistence type="predicted"/>
<dbReference type="PROSITE" id="PS50522">
    <property type="entry name" value="RDRP_PHAGE"/>
    <property type="match status" value="1"/>
</dbReference>
<dbReference type="GO" id="GO:0046872">
    <property type="term" value="F:metal ion binding"/>
    <property type="evidence" value="ECO:0007669"/>
    <property type="project" value="UniProtKB-KW"/>
</dbReference>
<comment type="cofactor">
    <cofactor evidence="9">
        <name>Mg(2+)</name>
        <dbReference type="ChEBI" id="CHEBI:18420"/>
    </cofactor>
    <text evidence="9">Binds 2 Mg(2+) per subunit.</text>
</comment>
<evidence type="ECO:0000259" key="11">
    <source>
        <dbReference type="PROSITE" id="PS50522"/>
    </source>
</evidence>
<protein>
    <recommendedName>
        <fullName evidence="1">RNA-directed RNA polymerase</fullName>
        <ecNumber evidence="1">2.7.7.48</ecNumber>
    </recommendedName>
    <alternativeName>
        <fullName evidence="7">RNA replicase beta chain</fullName>
    </alternativeName>
</protein>
<evidence type="ECO:0000256" key="4">
    <source>
        <dbReference type="ARBA" id="ARBA00022695"/>
    </source>
</evidence>
<dbReference type="Pfam" id="PF03431">
    <property type="entry name" value="RNA_replicase_B"/>
    <property type="match status" value="1"/>
</dbReference>
<dbReference type="GO" id="GO:0039694">
    <property type="term" value="P:viral RNA genome replication"/>
    <property type="evidence" value="ECO:0007669"/>
    <property type="project" value="InterPro"/>
</dbReference>
<sequence length="627" mass="71140">MKSLMLLYQWLLFDLGARCYTSTTMDLKKIRGRTEHEGLSFCTIALPDFGKAFERALDRGYVDRQDFPGFAWRSGLPRFLSGFLCQVFDPTSGRLLNQPSIEAIQAVRQITLFAGKMFELPTKEREYAALLGYVECEQDVRRSLPSQEGRRDSRRAFQRMAGLLLGRVLTATEESLEWDFPRVPGVARRPGRSSAEGVLHPDRPRILPSHGPGATADGLKGNRKWQHNTWTVRLDEVFSIADFMLANYSFLEELAEVDVLEPESEIPVKVVSVPKTQKTPRIIAQEPTVMMFMQKGIQKLLYEKVERDNLLKAFIGFKDQVPNQELAREGSLTGELATLDLSDASDRVSCLHVEDLCHGHPFLLRALMAVRSTKADVQGIGVIPLSKYASMGSALTFPLEAMVFLTLCFLGIEKELKRPLTPRDFHRYVGKVRVFGDDIIVPVDCVNSVIEVLESFGMKVNRHKSFWTGKFRESCGREYYDGEDVSIVRVRQHAPESPRDAQAVVSWVKMSNQLYRAGLWRSVKWLDSFMSGILQDYPVVDESSPVLGRFSFQGYETQRMCKRLHRPLVKGWMERSDIPSNSLGGHNALLKWFSLKVGNLPIADEEHLERSGRPSVVNIKRGWGKPY</sequence>
<evidence type="ECO:0000256" key="5">
    <source>
        <dbReference type="ARBA" id="ARBA00022741"/>
    </source>
</evidence>
<evidence type="ECO:0000256" key="10">
    <source>
        <dbReference type="SAM" id="MobiDB-lite"/>
    </source>
</evidence>
<feature type="binding site" evidence="9">
    <location>
        <position position="438"/>
    </location>
    <ligand>
        <name>Mg(2+)</name>
        <dbReference type="ChEBI" id="CHEBI:18420"/>
        <label>2</label>
    </ligand>
</feature>
<keyword evidence="3" id="KW-0808">Transferase</keyword>
<evidence type="ECO:0000256" key="3">
    <source>
        <dbReference type="ARBA" id="ARBA00022679"/>
    </source>
</evidence>
<dbReference type="EC" id="2.7.7.48" evidence="1"/>
<evidence type="ECO:0000256" key="2">
    <source>
        <dbReference type="ARBA" id="ARBA00022484"/>
    </source>
</evidence>
<keyword evidence="5" id="KW-0547">Nucleotide-binding</keyword>
<feature type="binding site" evidence="9">
    <location>
        <position position="340"/>
    </location>
    <ligand>
        <name>Mg(2+)</name>
        <dbReference type="ChEBI" id="CHEBI:18420"/>
        <label>2</label>
    </ligand>
</feature>
<evidence type="ECO:0000256" key="9">
    <source>
        <dbReference type="PIRSR" id="PIRSR605093-1"/>
    </source>
</evidence>
<keyword evidence="9" id="KW-0460">Magnesium</keyword>
<keyword evidence="4" id="KW-0548">Nucleotidyltransferase</keyword>
<keyword evidence="6" id="KW-0693">Viral RNA replication</keyword>
<evidence type="ECO:0000256" key="8">
    <source>
        <dbReference type="ARBA" id="ARBA00048744"/>
    </source>
</evidence>
<dbReference type="InterPro" id="IPR005093">
    <property type="entry name" value="RNArep_beta"/>
</dbReference>
<evidence type="ECO:0000256" key="7">
    <source>
        <dbReference type="ARBA" id="ARBA00030248"/>
    </source>
</evidence>
<evidence type="ECO:0000313" key="12">
    <source>
        <dbReference type="EMBL" id="QDH91206.1"/>
    </source>
</evidence>
<dbReference type="EMBL" id="MN036088">
    <property type="protein sequence ID" value="QDH91206.1"/>
    <property type="molecule type" value="Genomic_RNA"/>
</dbReference>
<keyword evidence="2 12" id="KW-0696">RNA-directed RNA polymerase</keyword>
<dbReference type="GO" id="GO:0003968">
    <property type="term" value="F:RNA-directed RNA polymerase activity"/>
    <property type="evidence" value="ECO:0007669"/>
    <property type="project" value="UniProtKB-KW"/>
</dbReference>
<gene>
    <name evidence="12" type="ORF">H3Bulk41458_000001</name>
</gene>
<organism evidence="12">
    <name type="scientific">Leviviridae sp</name>
    <dbReference type="NCBI Taxonomy" id="2027243"/>
    <lineage>
        <taxon>Viruses</taxon>
        <taxon>Riboviria</taxon>
        <taxon>Orthornavirae</taxon>
        <taxon>Lenarviricota</taxon>
        <taxon>Leviviricetes</taxon>
        <taxon>Norzivirales</taxon>
        <taxon>Fiersviridae</taxon>
    </lineage>
</organism>
<accession>A0A514DC78</accession>
<name>A0A514DC78_9VIRU</name>
<keyword evidence="9" id="KW-0479">Metal-binding</keyword>
<dbReference type="GO" id="GO:0000166">
    <property type="term" value="F:nucleotide binding"/>
    <property type="evidence" value="ECO:0007669"/>
    <property type="project" value="UniProtKB-KW"/>
</dbReference>
<comment type="catalytic activity">
    <reaction evidence="8">
        <text>RNA(n) + a ribonucleoside 5'-triphosphate = RNA(n+1) + diphosphate</text>
        <dbReference type="Rhea" id="RHEA:21248"/>
        <dbReference type="Rhea" id="RHEA-COMP:14527"/>
        <dbReference type="Rhea" id="RHEA-COMP:17342"/>
        <dbReference type="ChEBI" id="CHEBI:33019"/>
        <dbReference type="ChEBI" id="CHEBI:61557"/>
        <dbReference type="ChEBI" id="CHEBI:140395"/>
        <dbReference type="EC" id="2.7.7.48"/>
    </reaction>
</comment>
<dbReference type="InterPro" id="IPR007096">
    <property type="entry name" value="RNA-dir_Rpol_cat_phage"/>
</dbReference>
<feature type="region of interest" description="Disordered" evidence="10">
    <location>
        <begin position="189"/>
        <end position="221"/>
    </location>
</feature>
<reference evidence="12" key="1">
    <citation type="submission" date="2019-05" db="EMBL/GenBank/DDBJ databases">
        <title>Metatranscriptomic reconstruction reveals RNA viruses with the potential to shape carbon cycling in soil.</title>
        <authorList>
            <person name="Starr E.P."/>
            <person name="Nuccio E."/>
            <person name="Pett-Ridge J."/>
            <person name="Banfield J.F."/>
            <person name="Firestone M.K."/>
        </authorList>
    </citation>
    <scope>NUCLEOTIDE SEQUENCE</scope>
    <source>
        <strain evidence="12">H3_Bulk_41_scaffold_458</strain>
    </source>
</reference>
<evidence type="ECO:0000256" key="6">
    <source>
        <dbReference type="ARBA" id="ARBA00022953"/>
    </source>
</evidence>
<evidence type="ECO:0000256" key="1">
    <source>
        <dbReference type="ARBA" id="ARBA00012494"/>
    </source>
</evidence>